<evidence type="ECO:0000256" key="3">
    <source>
        <dbReference type="SAM" id="SignalP"/>
    </source>
</evidence>
<evidence type="ECO:0000313" key="5">
    <source>
        <dbReference type="Proteomes" id="UP001501074"/>
    </source>
</evidence>
<dbReference type="EMBL" id="BAAAZO010000012">
    <property type="protein sequence ID" value="GAA3638205.1"/>
    <property type="molecule type" value="Genomic_DNA"/>
</dbReference>
<organism evidence="4 5">
    <name type="scientific">Kineosporia mesophila</name>
    <dbReference type="NCBI Taxonomy" id="566012"/>
    <lineage>
        <taxon>Bacteria</taxon>
        <taxon>Bacillati</taxon>
        <taxon>Actinomycetota</taxon>
        <taxon>Actinomycetes</taxon>
        <taxon>Kineosporiales</taxon>
        <taxon>Kineosporiaceae</taxon>
        <taxon>Kineosporia</taxon>
    </lineage>
</organism>
<dbReference type="InterPro" id="IPR050490">
    <property type="entry name" value="Bact_solute-bd_prot1"/>
</dbReference>
<dbReference type="Pfam" id="PF01547">
    <property type="entry name" value="SBP_bac_1"/>
    <property type="match status" value="1"/>
</dbReference>
<keyword evidence="5" id="KW-1185">Reference proteome</keyword>
<dbReference type="PANTHER" id="PTHR43649:SF29">
    <property type="entry name" value="OSMOPROTECTIVE COMPOUNDS-BINDING PROTEIN GGTB"/>
    <property type="match status" value="1"/>
</dbReference>
<feature type="chain" id="PRO_5047166969" evidence="3">
    <location>
        <begin position="23"/>
        <end position="441"/>
    </location>
</feature>
<dbReference type="SUPFAM" id="SSF53850">
    <property type="entry name" value="Periplasmic binding protein-like II"/>
    <property type="match status" value="1"/>
</dbReference>
<dbReference type="RefSeq" id="WP_231481486.1">
    <property type="nucleotide sequence ID" value="NZ_BAAAZO010000012.1"/>
</dbReference>
<keyword evidence="3" id="KW-0732">Signal</keyword>
<proteinExistence type="inferred from homology"/>
<evidence type="ECO:0000313" key="4">
    <source>
        <dbReference type="EMBL" id="GAA3638205.1"/>
    </source>
</evidence>
<name>A0ABP7AQF7_9ACTN</name>
<comment type="similarity">
    <text evidence="1">Belongs to the bacterial solute-binding protein 1 family.</text>
</comment>
<gene>
    <name evidence="4" type="ORF">GCM10022223_66460</name>
</gene>
<accession>A0ABP7AQF7</accession>
<feature type="signal peptide" evidence="3">
    <location>
        <begin position="1"/>
        <end position="22"/>
    </location>
</feature>
<dbReference type="PANTHER" id="PTHR43649">
    <property type="entry name" value="ARABINOSE-BINDING PROTEIN-RELATED"/>
    <property type="match status" value="1"/>
</dbReference>
<reference evidence="5" key="1">
    <citation type="journal article" date="2019" name="Int. J. Syst. Evol. Microbiol.">
        <title>The Global Catalogue of Microorganisms (GCM) 10K type strain sequencing project: providing services to taxonomists for standard genome sequencing and annotation.</title>
        <authorList>
            <consortium name="The Broad Institute Genomics Platform"/>
            <consortium name="The Broad Institute Genome Sequencing Center for Infectious Disease"/>
            <person name="Wu L."/>
            <person name="Ma J."/>
        </authorList>
    </citation>
    <scope>NUCLEOTIDE SEQUENCE [LARGE SCALE GENOMIC DNA]</scope>
    <source>
        <strain evidence="5">JCM 16902</strain>
    </source>
</reference>
<dbReference type="PROSITE" id="PS51257">
    <property type="entry name" value="PROKAR_LIPOPROTEIN"/>
    <property type="match status" value="1"/>
</dbReference>
<dbReference type="Gene3D" id="3.40.190.10">
    <property type="entry name" value="Periplasmic binding protein-like II"/>
    <property type="match status" value="1"/>
</dbReference>
<sequence length="441" mass="48061">MGQRRIVVGSALALAATLLVTACSGGSDSAGSSDDIDTAPKGEGQTLTVWTYEDKTSAMGIAWEEAMKKFTEETGAKVDFQLKSFEQINQSASQVLNSDSAPDVMEYNKGNATSGLLSSQGLLTDIGPAVKAYGWADKLSSSLQTTARYSDTGVMGSGNWYGIPNYGEYVQVYYNKDLFKKYDLEVPTTLDEFTQVLQTFKDKSITPLAESAQEYPLGQLLYQLALMNADRKWVTDYQTYTAPADFHDANWTAAANTLKEWVDKGYISKSSTGQKAQDAGDAFIAGTNPIFFSGSWWYGNFTTSNKFDWGTFLFPGAKLSPGSSGNLWVVPENSDAKDLAYKFMDITMSPEIQNLLGNNGGIPVAAEPDAITDEKSKDLINNFTTLNDQDGLAFYPDWPAPTFYADLNSSLQELVNGSKPVDAVLDQLQTDYDKGVKEIDG</sequence>
<protein>
    <submittedName>
        <fullName evidence="4">Extracellular solute-binding protein</fullName>
    </submittedName>
</protein>
<dbReference type="Proteomes" id="UP001501074">
    <property type="component" value="Unassembled WGS sequence"/>
</dbReference>
<evidence type="ECO:0000256" key="1">
    <source>
        <dbReference type="ARBA" id="ARBA00008520"/>
    </source>
</evidence>
<dbReference type="InterPro" id="IPR006059">
    <property type="entry name" value="SBP"/>
</dbReference>
<keyword evidence="2" id="KW-0813">Transport</keyword>
<comment type="caution">
    <text evidence="4">The sequence shown here is derived from an EMBL/GenBank/DDBJ whole genome shotgun (WGS) entry which is preliminary data.</text>
</comment>
<evidence type="ECO:0000256" key="2">
    <source>
        <dbReference type="ARBA" id="ARBA00022448"/>
    </source>
</evidence>